<dbReference type="InterPro" id="IPR036188">
    <property type="entry name" value="FAD/NAD-bd_sf"/>
</dbReference>
<keyword evidence="4" id="KW-1185">Reference proteome</keyword>
<accession>A0A5Q2QDJ0</accession>
<dbReference type="Proteomes" id="UP000388235">
    <property type="component" value="Chromosome"/>
</dbReference>
<dbReference type="Pfam" id="PF01266">
    <property type="entry name" value="DAO"/>
    <property type="match status" value="1"/>
</dbReference>
<evidence type="ECO:0000256" key="1">
    <source>
        <dbReference type="ARBA" id="ARBA00023002"/>
    </source>
</evidence>
<keyword evidence="1" id="KW-0560">Oxidoreductase</keyword>
<dbReference type="OrthoDB" id="211690at2"/>
<evidence type="ECO:0000313" key="3">
    <source>
        <dbReference type="EMBL" id="QGG79085.1"/>
    </source>
</evidence>
<dbReference type="EMBL" id="CP045871">
    <property type="protein sequence ID" value="QGG79085.1"/>
    <property type="molecule type" value="Genomic_DNA"/>
</dbReference>
<protein>
    <submittedName>
        <fullName evidence="3">FAD-dependent oxidoreductase</fullName>
    </submittedName>
</protein>
<evidence type="ECO:0000259" key="2">
    <source>
        <dbReference type="Pfam" id="PF01266"/>
    </source>
</evidence>
<name>A0A5Q2QDJ0_9GAMM</name>
<gene>
    <name evidence="3" type="ORF">GH975_00345</name>
</gene>
<reference evidence="3 4" key="1">
    <citation type="submission" date="2019-11" db="EMBL/GenBank/DDBJ databases">
        <authorList>
            <person name="Khan S.A."/>
            <person name="Jeon C.O."/>
            <person name="Chun B.H."/>
        </authorList>
    </citation>
    <scope>NUCLEOTIDE SEQUENCE [LARGE SCALE GENOMIC DNA]</scope>
    <source>
        <strain evidence="3 4">IMCC 1097</strain>
    </source>
</reference>
<dbReference type="AlphaFoldDB" id="A0A5Q2QDJ0"/>
<dbReference type="SUPFAM" id="SSF51905">
    <property type="entry name" value="FAD/NAD(P)-binding domain"/>
    <property type="match status" value="1"/>
</dbReference>
<proteinExistence type="predicted"/>
<sequence>MTAIPNLIIGGGVAALWLNAQAHARGHSTLAVSPSLGAGQTLLSQGIIHGGTKYALSGALTQASEAIKGMPARWLAALAGDGGVDLSGARIACDHQLMIHDSSLGGRLVQFFASKALAGRMESVAPPSFLSPDRRVYQLSEPVVDTDSVVQCLAAAAPVWAATVNQIDIKTGVVSLDDGRTVTAERIFLLAGAGNELVLNNSRLAMPAMQRRPLQMLVGRGALPPMWAHIVGTDTKPLATITTHNGFWYIGGDIAERGATQSESEFLTTAPARLAQLLPDIDLSAVEWSCVRVDRAEPATQNKARPDHPYWHQQGRLFTGWPTKLALAPALADALIPHFSPNHADIATESVPLATTPWNQS</sequence>
<dbReference type="GO" id="GO:0016491">
    <property type="term" value="F:oxidoreductase activity"/>
    <property type="evidence" value="ECO:0007669"/>
    <property type="project" value="UniProtKB-KW"/>
</dbReference>
<evidence type="ECO:0000313" key="4">
    <source>
        <dbReference type="Proteomes" id="UP000388235"/>
    </source>
</evidence>
<organism evidence="3 4">
    <name type="scientific">Litorivicinus lipolyticus</name>
    <dbReference type="NCBI Taxonomy" id="418701"/>
    <lineage>
        <taxon>Bacteria</taxon>
        <taxon>Pseudomonadati</taxon>
        <taxon>Pseudomonadota</taxon>
        <taxon>Gammaproteobacteria</taxon>
        <taxon>Oceanospirillales</taxon>
        <taxon>Litorivicinaceae</taxon>
        <taxon>Litorivicinus</taxon>
    </lineage>
</organism>
<feature type="domain" description="FAD dependent oxidoreductase" evidence="2">
    <location>
        <begin position="7"/>
        <end position="295"/>
    </location>
</feature>
<dbReference type="InterPro" id="IPR006076">
    <property type="entry name" value="FAD-dep_OxRdtase"/>
</dbReference>
<dbReference type="KEGG" id="llp:GH975_00345"/>